<sequence length="72" mass="7907">MSETRTSPETRTAGAPAGNPFDADGENDTFLVLVNRAGEHSLWPEFATVPEGWFTVYGPCRRQEALDRIVAP</sequence>
<dbReference type="InterPro" id="IPR037407">
    <property type="entry name" value="MLP_fam"/>
</dbReference>
<reference evidence="3 4" key="1">
    <citation type="submission" date="2023-05" db="EMBL/GenBank/DDBJ databases">
        <title>Streptantibioticus silvisoli sp. nov., acidotolerant actinomycetes 1 from pine litter.</title>
        <authorList>
            <person name="Swiecimska M."/>
            <person name="Golinska P."/>
            <person name="Sangal V."/>
            <person name="Wachnowicz B."/>
            <person name="Goodfellow M."/>
        </authorList>
    </citation>
    <scope>NUCLEOTIDE SEQUENCE [LARGE SCALE GENOMIC DNA]</scope>
    <source>
        <strain evidence="3 4">DSM 42109</strain>
    </source>
</reference>
<keyword evidence="4" id="KW-1185">Reference proteome</keyword>
<dbReference type="PANTHER" id="PTHR38444:SF1">
    <property type="entry name" value="ENTEROBACTIN BIOSYNTHESIS PROTEIN YBDZ"/>
    <property type="match status" value="1"/>
</dbReference>
<feature type="region of interest" description="Disordered" evidence="1">
    <location>
        <begin position="1"/>
        <end position="24"/>
    </location>
</feature>
<feature type="compositionally biased region" description="Polar residues" evidence="1">
    <location>
        <begin position="1"/>
        <end position="10"/>
    </location>
</feature>
<dbReference type="SUPFAM" id="SSF160582">
    <property type="entry name" value="MbtH-like"/>
    <property type="match status" value="1"/>
</dbReference>
<dbReference type="Pfam" id="PF03621">
    <property type="entry name" value="MbtH"/>
    <property type="match status" value="1"/>
</dbReference>
<evidence type="ECO:0000313" key="3">
    <source>
        <dbReference type="EMBL" id="MDJ1134418.1"/>
    </source>
</evidence>
<feature type="domain" description="MbtH-like" evidence="2">
    <location>
        <begin position="19"/>
        <end position="71"/>
    </location>
</feature>
<gene>
    <name evidence="3" type="ORF">NMN56_021100</name>
</gene>
<dbReference type="Gene3D" id="3.90.820.10">
    <property type="entry name" value="Structural Genomics, Unknown Function 30-nov-00 1gh9 Mol_id"/>
    <property type="match status" value="1"/>
</dbReference>
<accession>A0ABT6ZZB0</accession>
<protein>
    <submittedName>
        <fullName evidence="3">MbtH family protein</fullName>
    </submittedName>
</protein>
<dbReference type="EMBL" id="JANCPR020000020">
    <property type="protein sequence ID" value="MDJ1134418.1"/>
    <property type="molecule type" value="Genomic_DNA"/>
</dbReference>
<organism evidence="3 4">
    <name type="scientific">Streptomyces iconiensis</name>
    <dbReference type="NCBI Taxonomy" id="1384038"/>
    <lineage>
        <taxon>Bacteria</taxon>
        <taxon>Bacillati</taxon>
        <taxon>Actinomycetota</taxon>
        <taxon>Actinomycetes</taxon>
        <taxon>Kitasatosporales</taxon>
        <taxon>Streptomycetaceae</taxon>
        <taxon>Streptomyces</taxon>
    </lineage>
</organism>
<dbReference type="InterPro" id="IPR005153">
    <property type="entry name" value="MbtH-like_dom"/>
</dbReference>
<evidence type="ECO:0000256" key="1">
    <source>
        <dbReference type="SAM" id="MobiDB-lite"/>
    </source>
</evidence>
<evidence type="ECO:0000313" key="4">
    <source>
        <dbReference type="Proteomes" id="UP001214441"/>
    </source>
</evidence>
<dbReference type="Proteomes" id="UP001214441">
    <property type="component" value="Unassembled WGS sequence"/>
</dbReference>
<name>A0ABT6ZZB0_9ACTN</name>
<comment type="caution">
    <text evidence="3">The sequence shown here is derived from an EMBL/GenBank/DDBJ whole genome shotgun (WGS) entry which is preliminary data.</text>
</comment>
<proteinExistence type="predicted"/>
<dbReference type="PANTHER" id="PTHR38444">
    <property type="entry name" value="ENTEROBACTIN BIOSYNTHESIS PROTEIN YBDZ"/>
    <property type="match status" value="1"/>
</dbReference>
<evidence type="ECO:0000259" key="2">
    <source>
        <dbReference type="SMART" id="SM00923"/>
    </source>
</evidence>
<dbReference type="SMART" id="SM00923">
    <property type="entry name" value="MbtH"/>
    <property type="match status" value="1"/>
</dbReference>
<dbReference type="RefSeq" id="WP_274041925.1">
    <property type="nucleotide sequence ID" value="NZ_JANCPR020000020.1"/>
</dbReference>
<dbReference type="InterPro" id="IPR038020">
    <property type="entry name" value="MbtH-like_sf"/>
</dbReference>